<dbReference type="GO" id="GO:0016874">
    <property type="term" value="F:ligase activity"/>
    <property type="evidence" value="ECO:0007669"/>
    <property type="project" value="UniProtKB-KW"/>
</dbReference>
<keyword evidence="7" id="KW-0436">Ligase</keyword>
<protein>
    <submittedName>
        <fullName evidence="7">O-antigen ligase family protein</fullName>
    </submittedName>
</protein>
<keyword evidence="4 5" id="KW-0472">Membrane</keyword>
<evidence type="ECO:0000259" key="6">
    <source>
        <dbReference type="Pfam" id="PF04932"/>
    </source>
</evidence>
<organism evidence="7 9">
    <name type="scientific">Streptococcus suis</name>
    <dbReference type="NCBI Taxonomy" id="1307"/>
    <lineage>
        <taxon>Bacteria</taxon>
        <taxon>Bacillati</taxon>
        <taxon>Bacillota</taxon>
        <taxon>Bacilli</taxon>
        <taxon>Lactobacillales</taxon>
        <taxon>Streptococcaceae</taxon>
        <taxon>Streptococcus</taxon>
    </lineage>
</organism>
<feature type="transmembrane region" description="Helical" evidence="5">
    <location>
        <begin position="88"/>
        <end position="107"/>
    </location>
</feature>
<feature type="transmembrane region" description="Helical" evidence="5">
    <location>
        <begin position="7"/>
        <end position="25"/>
    </location>
</feature>
<feature type="transmembrane region" description="Helical" evidence="5">
    <location>
        <begin position="329"/>
        <end position="348"/>
    </location>
</feature>
<proteinExistence type="predicted"/>
<comment type="caution">
    <text evidence="7">The sequence shown here is derived from an EMBL/GenBank/DDBJ whole genome shotgun (WGS) entry which is preliminary data.</text>
</comment>
<dbReference type="Proteomes" id="UP000305165">
    <property type="component" value="Unassembled WGS sequence"/>
</dbReference>
<accession>A0A4V4RWJ2</accession>
<dbReference type="PANTHER" id="PTHR37422">
    <property type="entry name" value="TEICHURONIC ACID BIOSYNTHESIS PROTEIN TUAE"/>
    <property type="match status" value="1"/>
</dbReference>
<dbReference type="InterPro" id="IPR051533">
    <property type="entry name" value="WaaL-like"/>
</dbReference>
<dbReference type="Pfam" id="PF04932">
    <property type="entry name" value="Wzy_C"/>
    <property type="match status" value="1"/>
</dbReference>
<comment type="subcellular location">
    <subcellularLocation>
        <location evidence="1">Membrane</location>
        <topology evidence="1">Multi-pass membrane protein</topology>
    </subcellularLocation>
</comment>
<name>A0A4V4RWJ2_STRSU</name>
<evidence type="ECO:0000256" key="1">
    <source>
        <dbReference type="ARBA" id="ARBA00004141"/>
    </source>
</evidence>
<feature type="domain" description="O-antigen ligase-related" evidence="6">
    <location>
        <begin position="197"/>
        <end position="341"/>
    </location>
</feature>
<feature type="transmembrane region" description="Helical" evidence="5">
    <location>
        <begin position="196"/>
        <end position="221"/>
    </location>
</feature>
<keyword evidence="3 5" id="KW-1133">Transmembrane helix</keyword>
<feature type="transmembrane region" description="Helical" evidence="5">
    <location>
        <begin position="31"/>
        <end position="51"/>
    </location>
</feature>
<evidence type="ECO:0000313" key="9">
    <source>
        <dbReference type="Proteomes" id="UP000305165"/>
    </source>
</evidence>
<evidence type="ECO:0000256" key="3">
    <source>
        <dbReference type="ARBA" id="ARBA00022989"/>
    </source>
</evidence>
<dbReference type="InterPro" id="IPR007016">
    <property type="entry name" value="O-antigen_ligase-rel_domated"/>
</dbReference>
<feature type="transmembrane region" description="Helical" evidence="5">
    <location>
        <begin position="63"/>
        <end position="82"/>
    </location>
</feature>
<gene>
    <name evidence="8" type="ORF">FAJ39_01290</name>
    <name evidence="7" type="ORF">FAJ39_03305</name>
</gene>
<feature type="transmembrane region" description="Helical" evidence="5">
    <location>
        <begin position="233"/>
        <end position="252"/>
    </location>
</feature>
<evidence type="ECO:0000313" key="7">
    <source>
        <dbReference type="EMBL" id="TII00115.1"/>
    </source>
</evidence>
<reference evidence="7 9" key="1">
    <citation type="submission" date="2019-04" db="EMBL/GenBank/DDBJ databases">
        <title>Genome analysis of Streptococcus suis strain WUSS424.</title>
        <authorList>
            <person name="Chen H."/>
            <person name="Gao X."/>
            <person name="Wu Z."/>
        </authorList>
    </citation>
    <scope>NUCLEOTIDE SEQUENCE [LARGE SCALE GENOMIC DNA]</scope>
    <source>
        <strain evidence="7 9">WUSS424</strain>
    </source>
</reference>
<evidence type="ECO:0000256" key="2">
    <source>
        <dbReference type="ARBA" id="ARBA00022692"/>
    </source>
</evidence>
<evidence type="ECO:0000256" key="5">
    <source>
        <dbReference type="SAM" id="Phobius"/>
    </source>
</evidence>
<dbReference type="OrthoDB" id="5198290at2"/>
<evidence type="ECO:0000256" key="4">
    <source>
        <dbReference type="ARBA" id="ARBA00023136"/>
    </source>
</evidence>
<dbReference type="EMBL" id="SSXO01000002">
    <property type="protein sequence ID" value="TII00115.1"/>
    <property type="molecule type" value="Genomic_DNA"/>
</dbReference>
<feature type="transmembrane region" description="Helical" evidence="5">
    <location>
        <begin position="168"/>
        <end position="184"/>
    </location>
</feature>
<dbReference type="PANTHER" id="PTHR37422:SF13">
    <property type="entry name" value="LIPOPOLYSACCHARIDE BIOSYNTHESIS PROTEIN PA4999-RELATED"/>
    <property type="match status" value="1"/>
</dbReference>
<dbReference type="GO" id="GO:0016020">
    <property type="term" value="C:membrane"/>
    <property type="evidence" value="ECO:0007669"/>
    <property type="project" value="UniProtKB-SubCell"/>
</dbReference>
<sequence>MRKITDTMFMIILLNLIPTALLGLFDLNLTIYTGLYFICFVLQCILMWFSLGDNASKLSRPSFQLFVMIVLLQLFSHIYLMFVIGNYILSELMVMISVTVNLYFFIFQLHRVHLAEKDIICFFKRLCQLAFAACLLNVFLNFNQLRAIGALTGSYGAQFKSFFPNRNTFGIFLLVAIISNQYLIDTDKRKIHYFLQLFFILNLILTFARTSIAGMLIFYFSYVVSKIVVQKQVNLKVIAGLLVLFATSVFFLDQMMSSTNILEKIDTLLLRTDSLEDGSGRFDVWLNGLEIGLSTNPLLGVGRYKALEMNKEIFGNDLNYFHSLYVETFVTYGIFGLMILIGGCAYIFKSVFCSSFTKKYITLASLFTFGSISLLESTTRFSIGYADTISLIFFFSLPILISQVEVEQISIV</sequence>
<dbReference type="EMBL" id="SSXO01000001">
    <property type="protein sequence ID" value="TII00990.1"/>
    <property type="molecule type" value="Genomic_DNA"/>
</dbReference>
<evidence type="ECO:0000313" key="8">
    <source>
        <dbReference type="EMBL" id="TII00990.1"/>
    </source>
</evidence>
<dbReference type="AlphaFoldDB" id="A0A4V4RWJ2"/>
<keyword evidence="2 5" id="KW-0812">Transmembrane</keyword>